<sequence>MKCEKCGFVSFDFNLTCPSCEKDLSAVRKKLGLNFDQPEVDFDEFFTGSSSAYKAATGATATSGQQQEAELDLEGGEEFEFTLDD</sequence>
<accession>A0A9D6V3N2</accession>
<dbReference type="Proteomes" id="UP000807825">
    <property type="component" value="Unassembled WGS sequence"/>
</dbReference>
<evidence type="ECO:0000313" key="1">
    <source>
        <dbReference type="EMBL" id="MBI5249416.1"/>
    </source>
</evidence>
<dbReference type="EMBL" id="JACRDE010000217">
    <property type="protein sequence ID" value="MBI5249416.1"/>
    <property type="molecule type" value="Genomic_DNA"/>
</dbReference>
<dbReference type="AlphaFoldDB" id="A0A9D6V3N2"/>
<gene>
    <name evidence="1" type="ORF">HY912_07970</name>
</gene>
<protein>
    <submittedName>
        <fullName evidence="1">Uncharacterized protein</fullName>
    </submittedName>
</protein>
<name>A0A9D6V3N2_9BACT</name>
<organism evidence="1 2">
    <name type="scientific">Desulfomonile tiedjei</name>
    <dbReference type="NCBI Taxonomy" id="2358"/>
    <lineage>
        <taxon>Bacteria</taxon>
        <taxon>Pseudomonadati</taxon>
        <taxon>Thermodesulfobacteriota</taxon>
        <taxon>Desulfomonilia</taxon>
        <taxon>Desulfomonilales</taxon>
        <taxon>Desulfomonilaceae</taxon>
        <taxon>Desulfomonile</taxon>
    </lineage>
</organism>
<comment type="caution">
    <text evidence="1">The sequence shown here is derived from an EMBL/GenBank/DDBJ whole genome shotgun (WGS) entry which is preliminary data.</text>
</comment>
<reference evidence="1" key="1">
    <citation type="submission" date="2020-07" db="EMBL/GenBank/DDBJ databases">
        <title>Huge and variable diversity of episymbiotic CPR bacteria and DPANN archaea in groundwater ecosystems.</title>
        <authorList>
            <person name="He C.Y."/>
            <person name="Keren R."/>
            <person name="Whittaker M."/>
            <person name="Farag I.F."/>
            <person name="Doudna J."/>
            <person name="Cate J.H.D."/>
            <person name="Banfield J.F."/>
        </authorList>
    </citation>
    <scope>NUCLEOTIDE SEQUENCE</scope>
    <source>
        <strain evidence="1">NC_groundwater_1664_Pr3_B-0.1um_52_9</strain>
    </source>
</reference>
<evidence type="ECO:0000313" key="2">
    <source>
        <dbReference type="Proteomes" id="UP000807825"/>
    </source>
</evidence>
<proteinExistence type="predicted"/>